<dbReference type="EMBL" id="SOEO01000002">
    <property type="protein sequence ID" value="TDX84746.1"/>
    <property type="molecule type" value="Genomic_DNA"/>
</dbReference>
<evidence type="ECO:0000259" key="2">
    <source>
        <dbReference type="Pfam" id="PF25087"/>
    </source>
</evidence>
<dbReference type="Proteomes" id="UP000295313">
    <property type="component" value="Unassembled WGS sequence"/>
</dbReference>
<evidence type="ECO:0000313" key="3">
    <source>
        <dbReference type="EMBL" id="TDX84746.1"/>
    </source>
</evidence>
<evidence type="ECO:0000256" key="1">
    <source>
        <dbReference type="ARBA" id="ARBA00007274"/>
    </source>
</evidence>
<protein>
    <submittedName>
        <fullName evidence="3">Transferase family hexapeptide repeat protein</fullName>
    </submittedName>
</protein>
<comment type="caution">
    <text evidence="3">The sequence shown here is derived from an EMBL/GenBank/DDBJ whole genome shotgun (WGS) entry which is preliminary data.</text>
</comment>
<dbReference type="Gene3D" id="6.20.70.30">
    <property type="match status" value="1"/>
</dbReference>
<dbReference type="PANTHER" id="PTHR43300">
    <property type="entry name" value="ACETYLTRANSFERASE"/>
    <property type="match status" value="1"/>
</dbReference>
<dbReference type="InterPro" id="IPR011004">
    <property type="entry name" value="Trimer_LpxA-like_sf"/>
</dbReference>
<dbReference type="InterPro" id="IPR056729">
    <property type="entry name" value="GMPPB_C"/>
</dbReference>
<gene>
    <name evidence="3" type="ORF">B0I22_2378</name>
</gene>
<reference evidence="3 4" key="1">
    <citation type="submission" date="2019-03" db="EMBL/GenBank/DDBJ databases">
        <title>Genomic Encyclopedia of Type Strains, Phase III (KMG-III): the genomes of soil and plant-associated and newly described type strains.</title>
        <authorList>
            <person name="Whitman W."/>
        </authorList>
    </citation>
    <scope>NUCLEOTIDE SEQUENCE [LARGE SCALE GENOMIC DNA]</scope>
    <source>
        <strain evidence="3 4">CGMCC 1.12802</strain>
    </source>
</reference>
<dbReference type="OrthoDB" id="9801697at2"/>
<keyword evidence="4" id="KW-1185">Reference proteome</keyword>
<sequence length="259" mass="28800">MKFNNINVQISPKAIIGANVKIGDNTVIYDNVVIGDNSIISNDCIIGEPLNDYYFSEEYENPKTIIGENALIRSHTIIYADSVFGKNFSTGHRVTIREKSKFGDNCRLGTVTDIQGYVEFGNNCWLHSNVHIGQQSKIGNFVFIYPYVVLTNDPTPPSNICVGSTIGDFSQIAVGTVLLPATEIGKHCLVGAQSLVGGKYEDYSLIIGNPGKRIKDVRDLKSRETGESHYPWPYNFQRGMPWEGEGFDSWKKSNGYEND</sequence>
<proteinExistence type="inferred from homology"/>
<dbReference type="SUPFAM" id="SSF51161">
    <property type="entry name" value="Trimeric LpxA-like enzymes"/>
    <property type="match status" value="1"/>
</dbReference>
<dbReference type="Gene3D" id="2.160.10.10">
    <property type="entry name" value="Hexapeptide repeat proteins"/>
    <property type="match status" value="1"/>
</dbReference>
<dbReference type="Pfam" id="PF00132">
    <property type="entry name" value="Hexapep"/>
    <property type="match status" value="1"/>
</dbReference>
<name>A0A4V3H2P4_9FLAO</name>
<dbReference type="AlphaFoldDB" id="A0A4V3H2P4"/>
<keyword evidence="3" id="KW-0808">Transferase</keyword>
<organism evidence="3 4">
    <name type="scientific">Epilithonimonas xixisoli</name>
    <dbReference type="NCBI Taxonomy" id="1476462"/>
    <lineage>
        <taxon>Bacteria</taxon>
        <taxon>Pseudomonadati</taxon>
        <taxon>Bacteroidota</taxon>
        <taxon>Flavobacteriia</taxon>
        <taxon>Flavobacteriales</taxon>
        <taxon>Weeksellaceae</taxon>
        <taxon>Chryseobacterium group</taxon>
        <taxon>Epilithonimonas</taxon>
    </lineage>
</organism>
<dbReference type="GO" id="GO:0016740">
    <property type="term" value="F:transferase activity"/>
    <property type="evidence" value="ECO:0007669"/>
    <property type="project" value="UniProtKB-KW"/>
</dbReference>
<evidence type="ECO:0000313" key="4">
    <source>
        <dbReference type="Proteomes" id="UP000295313"/>
    </source>
</evidence>
<feature type="domain" description="Mannose-1-phosphate guanyltransferase C-terminal" evidence="2">
    <location>
        <begin position="7"/>
        <end position="98"/>
    </location>
</feature>
<dbReference type="Pfam" id="PF25087">
    <property type="entry name" value="GMPPB_C"/>
    <property type="match status" value="1"/>
</dbReference>
<dbReference type="CDD" id="cd03358">
    <property type="entry name" value="LbH_WxcM_N_like"/>
    <property type="match status" value="1"/>
</dbReference>
<dbReference type="InterPro" id="IPR001451">
    <property type="entry name" value="Hexapep"/>
</dbReference>
<comment type="similarity">
    <text evidence="1">Belongs to the transferase hexapeptide repeat family.</text>
</comment>
<dbReference type="RefSeq" id="WP_133944834.1">
    <property type="nucleotide sequence ID" value="NZ_SOEO01000002.1"/>
</dbReference>
<accession>A0A4V3H2P4</accession>
<dbReference type="PANTHER" id="PTHR43300:SF4">
    <property type="entry name" value="ACYL-[ACYL-CARRIER-PROTEIN]--UDP-N-ACETYLGLUCOSAMINE O-ACYLTRANSFERASE"/>
    <property type="match status" value="1"/>
</dbReference>
<dbReference type="InterPro" id="IPR050179">
    <property type="entry name" value="Trans_hexapeptide_repeat"/>
</dbReference>